<proteinExistence type="predicted"/>
<dbReference type="PANTHER" id="PTHR11183">
    <property type="entry name" value="GLYCOGENIN SUBFAMILY MEMBER"/>
    <property type="match status" value="1"/>
</dbReference>
<dbReference type="Proteomes" id="UP000800035">
    <property type="component" value="Unassembled WGS sequence"/>
</dbReference>
<dbReference type="AlphaFoldDB" id="A0A6A5UFT8"/>
<evidence type="ECO:0000313" key="2">
    <source>
        <dbReference type="EMBL" id="KAF1962819.1"/>
    </source>
</evidence>
<dbReference type="SUPFAM" id="SSF53448">
    <property type="entry name" value="Nucleotide-diphospho-sugar transferases"/>
    <property type="match status" value="1"/>
</dbReference>
<feature type="signal peptide" evidence="1">
    <location>
        <begin position="1"/>
        <end position="18"/>
    </location>
</feature>
<name>A0A6A5UFT8_9PLEO</name>
<gene>
    <name evidence="2" type="ORF">CC80DRAFT_399457</name>
</gene>
<dbReference type="EMBL" id="ML976978">
    <property type="protein sequence ID" value="KAF1962819.1"/>
    <property type="molecule type" value="Genomic_DNA"/>
</dbReference>
<dbReference type="InterPro" id="IPR050587">
    <property type="entry name" value="GNT1/Glycosyltrans_8"/>
</dbReference>
<keyword evidence="3" id="KW-1185">Reference proteome</keyword>
<evidence type="ECO:0000256" key="1">
    <source>
        <dbReference type="SAM" id="SignalP"/>
    </source>
</evidence>
<organism evidence="2 3">
    <name type="scientific">Byssothecium circinans</name>
    <dbReference type="NCBI Taxonomy" id="147558"/>
    <lineage>
        <taxon>Eukaryota</taxon>
        <taxon>Fungi</taxon>
        <taxon>Dikarya</taxon>
        <taxon>Ascomycota</taxon>
        <taxon>Pezizomycotina</taxon>
        <taxon>Dothideomycetes</taxon>
        <taxon>Pleosporomycetidae</taxon>
        <taxon>Pleosporales</taxon>
        <taxon>Massarineae</taxon>
        <taxon>Massarinaceae</taxon>
        <taxon>Byssothecium</taxon>
    </lineage>
</organism>
<evidence type="ECO:0000313" key="3">
    <source>
        <dbReference type="Proteomes" id="UP000800035"/>
    </source>
</evidence>
<keyword evidence="1" id="KW-0732">Signal</keyword>
<dbReference type="Gene3D" id="3.90.550.10">
    <property type="entry name" value="Spore Coat Polysaccharide Biosynthesis Protein SpsA, Chain A"/>
    <property type="match status" value="1"/>
</dbReference>
<reference evidence="2" key="1">
    <citation type="journal article" date="2020" name="Stud. Mycol.">
        <title>101 Dothideomycetes genomes: a test case for predicting lifestyles and emergence of pathogens.</title>
        <authorList>
            <person name="Haridas S."/>
            <person name="Albert R."/>
            <person name="Binder M."/>
            <person name="Bloem J."/>
            <person name="Labutti K."/>
            <person name="Salamov A."/>
            <person name="Andreopoulos B."/>
            <person name="Baker S."/>
            <person name="Barry K."/>
            <person name="Bills G."/>
            <person name="Bluhm B."/>
            <person name="Cannon C."/>
            <person name="Castanera R."/>
            <person name="Culley D."/>
            <person name="Daum C."/>
            <person name="Ezra D."/>
            <person name="Gonzalez J."/>
            <person name="Henrissat B."/>
            <person name="Kuo A."/>
            <person name="Liang C."/>
            <person name="Lipzen A."/>
            <person name="Lutzoni F."/>
            <person name="Magnuson J."/>
            <person name="Mondo S."/>
            <person name="Nolan M."/>
            <person name="Ohm R."/>
            <person name="Pangilinan J."/>
            <person name="Park H.-J."/>
            <person name="Ramirez L."/>
            <person name="Alfaro M."/>
            <person name="Sun H."/>
            <person name="Tritt A."/>
            <person name="Yoshinaga Y."/>
            <person name="Zwiers L.-H."/>
            <person name="Turgeon B."/>
            <person name="Goodwin S."/>
            <person name="Spatafora J."/>
            <person name="Crous P."/>
            <person name="Grigoriev I."/>
        </authorList>
    </citation>
    <scope>NUCLEOTIDE SEQUENCE</scope>
    <source>
        <strain evidence="2">CBS 675.92</strain>
    </source>
</reference>
<dbReference type="InterPro" id="IPR029044">
    <property type="entry name" value="Nucleotide-diphossugar_trans"/>
</dbReference>
<dbReference type="GO" id="GO:0016740">
    <property type="term" value="F:transferase activity"/>
    <property type="evidence" value="ECO:0007669"/>
    <property type="project" value="UniProtKB-KW"/>
</dbReference>
<protein>
    <submittedName>
        <fullName evidence="2">Nucleotide-diphospho-sugar transferase</fullName>
    </submittedName>
</protein>
<accession>A0A6A5UFT8</accession>
<sequence>MRIALIFGLLIVLAFVFAAFRRPLSNIPSQFHELTHHNESSVASLIQDCNASSKEAPVRWSDFAYVQYVTNPNYLCNSLMILEALRRHGTKAELLMLYPQGWEVPAENASNAPYESRLLAQARDLYNTKLRPIQVKRFENKDDPTWQDSYTKLLAWNQTQYKRLISLDSDATVLDHMDELFLLPPAPVAMPRAYWMDHFFLSSQLIVVEPSETEWQRVQDAVEHHDGNDYDMDILNKLYGTSSIVIPHRKYDLLTGELSGEKHEAYLGSSKEIWNIREVLGEAKFVHFSDWPMPKPWLEAKQEDWDKYKPKCRRISETEYNCSDQEAWLELRRDFSARREVGCGHLARDNATDNHQRICGQAYDGKAPDHQKRATLRPKYEPLIM</sequence>
<keyword evidence="2" id="KW-0808">Transferase</keyword>
<feature type="chain" id="PRO_5025572922" evidence="1">
    <location>
        <begin position="19"/>
        <end position="385"/>
    </location>
</feature>
<dbReference type="OrthoDB" id="2014201at2759"/>